<feature type="transmembrane region" description="Helical" evidence="1">
    <location>
        <begin position="20"/>
        <end position="43"/>
    </location>
</feature>
<feature type="transmembrane region" description="Helical" evidence="1">
    <location>
        <begin position="49"/>
        <end position="68"/>
    </location>
</feature>
<dbReference type="EMBL" id="AZFK01000018">
    <property type="protein sequence ID" value="KRL91697.1"/>
    <property type="molecule type" value="Genomic_DNA"/>
</dbReference>
<organism evidence="2 3">
    <name type="scientific">Limosilactobacillus ingluviei DSM 15946</name>
    <dbReference type="NCBI Taxonomy" id="1423760"/>
    <lineage>
        <taxon>Bacteria</taxon>
        <taxon>Bacillati</taxon>
        <taxon>Bacillota</taxon>
        <taxon>Bacilli</taxon>
        <taxon>Lactobacillales</taxon>
        <taxon>Lactobacillaceae</taxon>
        <taxon>Limosilactobacillus</taxon>
    </lineage>
</organism>
<evidence type="ECO:0000313" key="3">
    <source>
        <dbReference type="Proteomes" id="UP000050816"/>
    </source>
</evidence>
<keyword evidence="1" id="KW-0472">Membrane</keyword>
<accession>A0A0R1UE49</accession>
<reference evidence="2 3" key="1">
    <citation type="journal article" date="2015" name="Genome Announc.">
        <title>Expanding the biotechnology potential of lactobacilli through comparative genomics of 213 strains and associated genera.</title>
        <authorList>
            <person name="Sun Z."/>
            <person name="Harris H.M."/>
            <person name="McCann A."/>
            <person name="Guo C."/>
            <person name="Argimon S."/>
            <person name="Zhang W."/>
            <person name="Yang X."/>
            <person name="Jeffery I.B."/>
            <person name="Cooney J.C."/>
            <person name="Kagawa T.F."/>
            <person name="Liu W."/>
            <person name="Song Y."/>
            <person name="Salvetti E."/>
            <person name="Wrobel A."/>
            <person name="Rasinkangas P."/>
            <person name="Parkhill J."/>
            <person name="Rea M.C."/>
            <person name="O'Sullivan O."/>
            <person name="Ritari J."/>
            <person name="Douillard F.P."/>
            <person name="Paul Ross R."/>
            <person name="Yang R."/>
            <person name="Briner A.E."/>
            <person name="Felis G.E."/>
            <person name="de Vos W.M."/>
            <person name="Barrangou R."/>
            <person name="Klaenhammer T.R."/>
            <person name="Caufield P.W."/>
            <person name="Cui Y."/>
            <person name="Zhang H."/>
            <person name="O'Toole P.W."/>
        </authorList>
    </citation>
    <scope>NUCLEOTIDE SEQUENCE [LARGE SCALE GENOMIC DNA]</scope>
    <source>
        <strain evidence="2 3">DSM 15946</strain>
    </source>
</reference>
<gene>
    <name evidence="2" type="ORF">FC43_GL001120</name>
</gene>
<dbReference type="InterPro" id="IPR006485">
    <property type="entry name" value="Phage-like_holin"/>
</dbReference>
<evidence type="ECO:0000256" key="1">
    <source>
        <dbReference type="SAM" id="Phobius"/>
    </source>
</evidence>
<dbReference type="Proteomes" id="UP000050816">
    <property type="component" value="Unassembled WGS sequence"/>
</dbReference>
<keyword evidence="1" id="KW-1133">Transmembrane helix</keyword>
<proteinExistence type="predicted"/>
<protein>
    <recommendedName>
        <fullName evidence="4">Holin</fullName>
    </recommendedName>
</protein>
<evidence type="ECO:0008006" key="4">
    <source>
        <dbReference type="Google" id="ProtNLM"/>
    </source>
</evidence>
<comment type="caution">
    <text evidence="2">The sequence shown here is derived from an EMBL/GenBank/DDBJ whole genome shotgun (WGS) entry which is preliminary data.</text>
</comment>
<name>A0A0R1UE49_9LACO</name>
<dbReference type="PATRIC" id="fig|1423760.3.peg.1185"/>
<evidence type="ECO:0000313" key="2">
    <source>
        <dbReference type="EMBL" id="KRL91697.1"/>
    </source>
</evidence>
<sequence length="83" mass="8848">MFEKIKKALVKPDGSINGKILAPLISLVIVAVQQVAACFGLKFTGDLGAWQALINTLLTIFGLVGVIADPTPVTVEKIEENKK</sequence>
<dbReference type="AlphaFoldDB" id="A0A0R1UE49"/>
<dbReference type="RefSeq" id="WP_056954138.1">
    <property type="nucleotide sequence ID" value="NZ_AZFK01000018.1"/>
</dbReference>
<keyword evidence="1" id="KW-0812">Transmembrane</keyword>
<dbReference type="Pfam" id="PF04531">
    <property type="entry name" value="Phage_holin_1"/>
    <property type="match status" value="1"/>
</dbReference>